<name>A0ABT3V4I1_9ACTN</name>
<keyword evidence="3" id="KW-1185">Reference proteome</keyword>
<comment type="caution">
    <text evidence="2">The sequence shown here is derived from an EMBL/GenBank/DDBJ whole genome shotgun (WGS) entry which is preliminary data.</text>
</comment>
<dbReference type="Proteomes" id="UP001165590">
    <property type="component" value="Unassembled WGS sequence"/>
</dbReference>
<accession>A0ABT3V4I1</accession>
<gene>
    <name evidence="2" type="ORF">K3769_18675</name>
</gene>
<feature type="region of interest" description="Disordered" evidence="1">
    <location>
        <begin position="34"/>
        <end position="54"/>
    </location>
</feature>
<proteinExistence type="predicted"/>
<protein>
    <recommendedName>
        <fullName evidence="4">ABC transporter ATP-binding protein</fullName>
    </recommendedName>
</protein>
<dbReference type="RefSeq" id="WP_267027543.1">
    <property type="nucleotide sequence ID" value="NZ_JAIFZO010000002.1"/>
</dbReference>
<evidence type="ECO:0008006" key="4">
    <source>
        <dbReference type="Google" id="ProtNLM"/>
    </source>
</evidence>
<evidence type="ECO:0000313" key="2">
    <source>
        <dbReference type="EMBL" id="MCX4234773.1"/>
    </source>
</evidence>
<evidence type="ECO:0000256" key="1">
    <source>
        <dbReference type="SAM" id="MobiDB-lite"/>
    </source>
</evidence>
<organism evidence="2 3">
    <name type="scientific">Streptomyces ortus</name>
    <dbReference type="NCBI Taxonomy" id="2867268"/>
    <lineage>
        <taxon>Bacteria</taxon>
        <taxon>Bacillati</taxon>
        <taxon>Actinomycetota</taxon>
        <taxon>Actinomycetes</taxon>
        <taxon>Kitasatosporales</taxon>
        <taxon>Streptomycetaceae</taxon>
        <taxon>Streptomyces</taxon>
    </lineage>
</organism>
<sequence length="54" mass="6172">MDQYLLFALQDALRFADRACVLRHGELVAQGTSEQLTEQLEAPHDSYFDMSSPR</sequence>
<reference evidence="2" key="1">
    <citation type="journal article" date="2022" name="bioRxiv">
        <title>Discovery and biosynthetic assessment of Streptomyces ortus sp nov. isolated from a deep-sea sponge.</title>
        <authorList>
            <person name="Williams S.E."/>
        </authorList>
    </citation>
    <scope>NUCLEOTIDE SEQUENCE</scope>
    <source>
        <strain evidence="2">A15ISP2-DRY2</strain>
    </source>
</reference>
<evidence type="ECO:0000313" key="3">
    <source>
        <dbReference type="Proteomes" id="UP001165590"/>
    </source>
</evidence>
<dbReference type="EMBL" id="JAIFZO010000002">
    <property type="protein sequence ID" value="MCX4234773.1"/>
    <property type="molecule type" value="Genomic_DNA"/>
</dbReference>